<dbReference type="InterPro" id="IPR053145">
    <property type="entry name" value="AB_hydrolase_Est10"/>
</dbReference>
<feature type="domain" description="Serine aminopeptidase S33" evidence="1">
    <location>
        <begin position="29"/>
        <end position="241"/>
    </location>
</feature>
<keyword evidence="3" id="KW-1185">Reference proteome</keyword>
<dbReference type="Proteomes" id="UP000295680">
    <property type="component" value="Unassembled WGS sequence"/>
</dbReference>
<reference evidence="2 3" key="1">
    <citation type="submission" date="2019-03" db="EMBL/GenBank/DDBJ databases">
        <title>Genomic Encyclopedia of Type Strains, Phase IV (KMG-IV): sequencing the most valuable type-strain genomes for metagenomic binning, comparative biology and taxonomic classification.</title>
        <authorList>
            <person name="Goeker M."/>
        </authorList>
    </citation>
    <scope>NUCLEOTIDE SEQUENCE [LARGE SCALE GENOMIC DNA]</scope>
    <source>
        <strain evidence="2 3">DSM 45934</strain>
    </source>
</reference>
<protein>
    <recommendedName>
        <fullName evidence="1">Serine aminopeptidase S33 domain-containing protein</fullName>
    </recommendedName>
</protein>
<dbReference type="Gene3D" id="3.40.50.1820">
    <property type="entry name" value="alpha/beta hydrolase"/>
    <property type="match status" value="1"/>
</dbReference>
<dbReference type="InterPro" id="IPR022742">
    <property type="entry name" value="Hydrolase_4"/>
</dbReference>
<dbReference type="RefSeq" id="WP_243726975.1">
    <property type="nucleotide sequence ID" value="NZ_SLWS01000004.1"/>
</dbReference>
<dbReference type="Pfam" id="PF12146">
    <property type="entry name" value="Hydrolase_4"/>
    <property type="match status" value="1"/>
</dbReference>
<gene>
    <name evidence="2" type="ORF">EV192_104653</name>
</gene>
<organism evidence="2 3">
    <name type="scientific">Actinocrispum wychmicini</name>
    <dbReference type="NCBI Taxonomy" id="1213861"/>
    <lineage>
        <taxon>Bacteria</taxon>
        <taxon>Bacillati</taxon>
        <taxon>Actinomycetota</taxon>
        <taxon>Actinomycetes</taxon>
        <taxon>Pseudonocardiales</taxon>
        <taxon>Pseudonocardiaceae</taxon>
        <taxon>Actinocrispum</taxon>
    </lineage>
</organism>
<evidence type="ECO:0000313" key="3">
    <source>
        <dbReference type="Proteomes" id="UP000295680"/>
    </source>
</evidence>
<evidence type="ECO:0000313" key="2">
    <source>
        <dbReference type="EMBL" id="TCO59810.1"/>
    </source>
</evidence>
<name>A0A4V2S7G5_9PSEU</name>
<sequence length="276" mass="30400">MPLRSTTTVFRTYDGLQLVGTVTSPENRTDQALVLVHGGGVTREEAGFFRRLADGVGEAGVASLRFDLRGHGESEGRQEDLTLSAVLNDIQAAIEHVRETTGATAVSLFGVSFAGGICGYFAAKRPELVDHLVLGNPLLNYKKRFIDDKPYWHDNRIDQAAGKELAEQGYVAHSPTFKLGRALLNEVFWLQPDTVLGEIQARTLIIHGTKDTFIPVDSSRAAASQLRCEHKLVEIKGAQHGFAIRNDPTYVDPQSQAWQAFVIRTVAEWITSKTRT</sequence>
<dbReference type="PANTHER" id="PTHR43265">
    <property type="entry name" value="ESTERASE ESTD"/>
    <property type="match status" value="1"/>
</dbReference>
<dbReference type="EMBL" id="SLWS01000004">
    <property type="protein sequence ID" value="TCO59810.1"/>
    <property type="molecule type" value="Genomic_DNA"/>
</dbReference>
<accession>A0A4V2S7G5</accession>
<dbReference type="GO" id="GO:0052689">
    <property type="term" value="F:carboxylic ester hydrolase activity"/>
    <property type="evidence" value="ECO:0007669"/>
    <property type="project" value="TreeGrafter"/>
</dbReference>
<dbReference type="InterPro" id="IPR029058">
    <property type="entry name" value="AB_hydrolase_fold"/>
</dbReference>
<dbReference type="SUPFAM" id="SSF53474">
    <property type="entry name" value="alpha/beta-Hydrolases"/>
    <property type="match status" value="1"/>
</dbReference>
<proteinExistence type="predicted"/>
<evidence type="ECO:0000259" key="1">
    <source>
        <dbReference type="Pfam" id="PF12146"/>
    </source>
</evidence>
<dbReference type="AlphaFoldDB" id="A0A4V2S7G5"/>
<dbReference type="PANTHER" id="PTHR43265:SF1">
    <property type="entry name" value="ESTERASE ESTD"/>
    <property type="match status" value="1"/>
</dbReference>
<comment type="caution">
    <text evidence="2">The sequence shown here is derived from an EMBL/GenBank/DDBJ whole genome shotgun (WGS) entry which is preliminary data.</text>
</comment>